<dbReference type="InterPro" id="IPR023347">
    <property type="entry name" value="Lysozyme_dom_sf"/>
</dbReference>
<dbReference type="InterPro" id="IPR023346">
    <property type="entry name" value="Lysozyme-like_dom_sf"/>
</dbReference>
<dbReference type="EC" id="3.2.1.17" evidence="4"/>
<protein>
    <recommendedName>
        <fullName evidence="4">Lysozyme</fullName>
        <ecNumber evidence="4">3.2.1.17</ecNumber>
    </recommendedName>
</protein>
<keyword evidence="4" id="KW-0326">Glycosidase</keyword>
<comment type="similarity">
    <text evidence="4">Belongs to the glycosyl hydrolase 24 family.</text>
</comment>
<dbReference type="InterPro" id="IPR036366">
    <property type="entry name" value="PGBDSf"/>
</dbReference>
<evidence type="ECO:0000256" key="1">
    <source>
        <dbReference type="ARBA" id="ARBA00022529"/>
    </source>
</evidence>
<dbReference type="SUPFAM" id="SSF53955">
    <property type="entry name" value="Lysozyme-like"/>
    <property type="match status" value="1"/>
</dbReference>
<evidence type="ECO:0000256" key="5">
    <source>
        <dbReference type="SAM" id="Phobius"/>
    </source>
</evidence>
<dbReference type="InterPro" id="IPR002196">
    <property type="entry name" value="Glyco_hydro_24"/>
</dbReference>
<keyword evidence="3" id="KW-1035">Host cytoplasm</keyword>
<feature type="domain" description="Peptidoglycan binding-like" evidence="6">
    <location>
        <begin position="200"/>
        <end position="250"/>
    </location>
</feature>
<evidence type="ECO:0000313" key="8">
    <source>
        <dbReference type="Proteomes" id="UP000666240"/>
    </source>
</evidence>
<keyword evidence="8" id="KW-1185">Reference proteome</keyword>
<dbReference type="RefSeq" id="WP_209334444.1">
    <property type="nucleotide sequence ID" value="NZ_JAGIYY010000002.1"/>
</dbReference>
<evidence type="ECO:0000313" key="7">
    <source>
        <dbReference type="EMBL" id="MBP0438398.1"/>
    </source>
</evidence>
<dbReference type="PANTHER" id="PTHR38107">
    <property type="match status" value="1"/>
</dbReference>
<keyword evidence="2 4" id="KW-0081">Bacteriolytic enzyme</keyword>
<evidence type="ECO:0000256" key="4">
    <source>
        <dbReference type="RuleBase" id="RU003788"/>
    </source>
</evidence>
<reference evidence="7" key="1">
    <citation type="submission" date="2021-03" db="EMBL/GenBank/DDBJ databases">
        <title>Genome sequencing and assembly of Tianweitania sediminis.</title>
        <authorList>
            <person name="Chhetri G."/>
        </authorList>
    </citation>
    <scope>NUCLEOTIDE SEQUENCE</scope>
    <source>
        <strain evidence="7">Z8</strain>
    </source>
</reference>
<keyword evidence="5" id="KW-0472">Membrane</keyword>
<dbReference type="GO" id="GO:0003796">
    <property type="term" value="F:lysozyme activity"/>
    <property type="evidence" value="ECO:0007669"/>
    <property type="project" value="UniProtKB-EC"/>
</dbReference>
<feature type="transmembrane region" description="Helical" evidence="5">
    <location>
        <begin position="334"/>
        <end position="352"/>
    </location>
</feature>
<dbReference type="InterPro" id="IPR036365">
    <property type="entry name" value="PGBD-like_sf"/>
</dbReference>
<keyword evidence="1 4" id="KW-0929">Antimicrobial</keyword>
<dbReference type="InterPro" id="IPR002477">
    <property type="entry name" value="Peptidoglycan-bd-like"/>
</dbReference>
<evidence type="ECO:0000256" key="3">
    <source>
        <dbReference type="ARBA" id="ARBA00023200"/>
    </source>
</evidence>
<dbReference type="Pfam" id="PF00959">
    <property type="entry name" value="Phage_lysozyme"/>
    <property type="match status" value="1"/>
</dbReference>
<dbReference type="Pfam" id="PF01471">
    <property type="entry name" value="PG_binding_1"/>
    <property type="match status" value="1"/>
</dbReference>
<dbReference type="InterPro" id="IPR033907">
    <property type="entry name" value="Endolysin_autolysin"/>
</dbReference>
<dbReference type="GO" id="GO:0042742">
    <property type="term" value="P:defense response to bacterium"/>
    <property type="evidence" value="ECO:0007669"/>
    <property type="project" value="UniProtKB-KW"/>
</dbReference>
<accession>A0A8J7QX66</accession>
<keyword evidence="4 7" id="KW-0378">Hydrolase</keyword>
<comment type="caution">
    <text evidence="7">The sequence shown here is derived from an EMBL/GenBank/DDBJ whole genome shotgun (WGS) entry which is preliminary data.</text>
</comment>
<gene>
    <name evidence="7" type="ORF">J5Y06_07030</name>
</gene>
<feature type="transmembrane region" description="Helical" evidence="5">
    <location>
        <begin position="296"/>
        <end position="314"/>
    </location>
</feature>
<evidence type="ECO:0000256" key="2">
    <source>
        <dbReference type="ARBA" id="ARBA00022638"/>
    </source>
</evidence>
<dbReference type="Proteomes" id="UP000666240">
    <property type="component" value="Unassembled WGS sequence"/>
</dbReference>
<dbReference type="Gene3D" id="1.10.530.40">
    <property type="match status" value="1"/>
</dbReference>
<keyword evidence="5" id="KW-0812">Transmembrane</keyword>
<keyword evidence="5" id="KW-1133">Transmembrane helix</keyword>
<dbReference type="InterPro" id="IPR051018">
    <property type="entry name" value="Bacteriophage_GH24"/>
</dbReference>
<dbReference type="GO" id="GO:0031640">
    <property type="term" value="P:killing of cells of another organism"/>
    <property type="evidence" value="ECO:0007669"/>
    <property type="project" value="UniProtKB-KW"/>
</dbReference>
<dbReference type="CDD" id="cd00737">
    <property type="entry name" value="lyz_endolysin_autolysin"/>
    <property type="match status" value="1"/>
</dbReference>
<dbReference type="Gene3D" id="1.10.101.10">
    <property type="entry name" value="PGBD-like superfamily/PGBD"/>
    <property type="match status" value="1"/>
</dbReference>
<evidence type="ECO:0000259" key="6">
    <source>
        <dbReference type="Pfam" id="PF01471"/>
    </source>
</evidence>
<dbReference type="GO" id="GO:0009253">
    <property type="term" value="P:peptidoglycan catabolic process"/>
    <property type="evidence" value="ECO:0007669"/>
    <property type="project" value="InterPro"/>
</dbReference>
<sequence length="371" mass="40173">MAQKVSDKGLVEIASHEGIVNAPYFDSVGKLTVGIGHTASAGEPDPAQHRREFTIGEIMTIFRRDIEKFEARVRKAFTRPLTQAQFDAAVSFDFNTGGIHRASWVKKFNAGDMVGAKSAFMAWKKPKEIIERREKERDLFFDGRYSANGHANLYPADTAGKVLWSKGKRVNVLELMKGATAQPKPTPAPKPAASDIYTSRAMVQVVQRKLTALGYPLGSIDPKTGDYDGKLGKLTGDAIAAFRADNGLPAGRDIDGALVAALDTAKPRKLPREDTATDEIAKTIPEAKANRLNKNGGGIIALFAAILAFINGVIGNIGMASEYVQPLKDAVGDAPAWLWFIIIAAIAGAFYLNSKRVEEKSVQAYRDGARL</sequence>
<name>A0A8J7QX66_9HYPH</name>
<dbReference type="SUPFAM" id="SSF47090">
    <property type="entry name" value="PGBD-like"/>
    <property type="match status" value="1"/>
</dbReference>
<dbReference type="AlphaFoldDB" id="A0A8J7QX66"/>
<comment type="catalytic activity">
    <reaction evidence="4">
        <text>Hydrolysis of (1-&gt;4)-beta-linkages between N-acetylmuramic acid and N-acetyl-D-glucosamine residues in a peptidoglycan and between N-acetyl-D-glucosamine residues in chitodextrins.</text>
        <dbReference type="EC" id="3.2.1.17"/>
    </reaction>
</comment>
<organism evidence="7 8">
    <name type="scientific">Tianweitania sediminis</name>
    <dbReference type="NCBI Taxonomy" id="1502156"/>
    <lineage>
        <taxon>Bacteria</taxon>
        <taxon>Pseudomonadati</taxon>
        <taxon>Pseudomonadota</taxon>
        <taxon>Alphaproteobacteria</taxon>
        <taxon>Hyphomicrobiales</taxon>
        <taxon>Phyllobacteriaceae</taxon>
        <taxon>Tianweitania</taxon>
    </lineage>
</organism>
<dbReference type="GO" id="GO:0016998">
    <property type="term" value="P:cell wall macromolecule catabolic process"/>
    <property type="evidence" value="ECO:0007669"/>
    <property type="project" value="InterPro"/>
</dbReference>
<proteinExistence type="inferred from homology"/>
<dbReference type="PANTHER" id="PTHR38107:SF3">
    <property type="entry name" value="LYSOZYME RRRD-RELATED"/>
    <property type="match status" value="1"/>
</dbReference>
<dbReference type="EMBL" id="JAGIYY010000002">
    <property type="protein sequence ID" value="MBP0438398.1"/>
    <property type="molecule type" value="Genomic_DNA"/>
</dbReference>